<keyword evidence="3" id="KW-1185">Reference proteome</keyword>
<dbReference type="RefSeq" id="WP_372388502.1">
    <property type="nucleotide sequence ID" value="NZ_JBGNYA010000001.1"/>
</dbReference>
<reference evidence="2 3" key="1">
    <citation type="submission" date="2024-08" db="EMBL/GenBank/DDBJ databases">
        <title>Halobellus sp. MBLA0158 whole genome sequence.</title>
        <authorList>
            <person name="Hwang C.Y."/>
            <person name="Cho E.-S."/>
            <person name="Seo M.-J."/>
        </authorList>
    </citation>
    <scope>NUCLEOTIDE SEQUENCE [LARGE SCALE GENOMIC DNA]</scope>
    <source>
        <strain evidence="2 3">MBLA0158</strain>
    </source>
</reference>
<evidence type="ECO:0000313" key="3">
    <source>
        <dbReference type="Proteomes" id="UP001570511"/>
    </source>
</evidence>
<comment type="caution">
    <text evidence="2">The sequence shown here is derived from an EMBL/GenBank/DDBJ whole genome shotgun (WGS) entry which is preliminary data.</text>
</comment>
<organism evidence="2 3">
    <name type="scientific">Halobellus rubicundus</name>
    <dbReference type="NCBI Taxonomy" id="2996466"/>
    <lineage>
        <taxon>Archaea</taxon>
        <taxon>Methanobacteriati</taxon>
        <taxon>Methanobacteriota</taxon>
        <taxon>Stenosarchaea group</taxon>
        <taxon>Halobacteria</taxon>
        <taxon>Halobacteriales</taxon>
        <taxon>Haloferacaceae</taxon>
        <taxon>Halobellus</taxon>
    </lineage>
</organism>
<feature type="domain" description="DUF7835" evidence="1">
    <location>
        <begin position="1"/>
        <end position="66"/>
    </location>
</feature>
<protein>
    <recommendedName>
        <fullName evidence="1">DUF7835 domain-containing protein</fullName>
    </recommendedName>
</protein>
<dbReference type="InterPro" id="IPR057157">
    <property type="entry name" value="DUF7835"/>
</dbReference>
<evidence type="ECO:0000313" key="2">
    <source>
        <dbReference type="EMBL" id="MFA1610752.1"/>
    </source>
</evidence>
<dbReference type="Proteomes" id="UP001570511">
    <property type="component" value="Unassembled WGS sequence"/>
</dbReference>
<accession>A0ABD5MBU9</accession>
<proteinExistence type="predicted"/>
<dbReference type="EMBL" id="JBGNYA010000001">
    <property type="protein sequence ID" value="MFA1610752.1"/>
    <property type="molecule type" value="Genomic_DNA"/>
</dbReference>
<name>A0ABD5MBU9_9EURY</name>
<dbReference type="Pfam" id="PF25205">
    <property type="entry name" value="DUF7835"/>
    <property type="match status" value="1"/>
</dbReference>
<gene>
    <name evidence="2" type="ORF">OS889_06995</name>
</gene>
<sequence length="66" mass="7624">MSKSQPTVTELTEYCDACDARTPHEVSIELKTESKKRTNRAFSREPYRVTKCHTCGDERSQRMNDA</sequence>
<evidence type="ECO:0000259" key="1">
    <source>
        <dbReference type="Pfam" id="PF25205"/>
    </source>
</evidence>
<dbReference type="AlphaFoldDB" id="A0ABD5MBU9"/>